<evidence type="ECO:0000313" key="18">
    <source>
        <dbReference type="Proteomes" id="UP000823638"/>
    </source>
</evidence>
<keyword evidence="6 14" id="KW-0479">Metal-binding</keyword>
<sequence>MKIDCEDIKLFQIALEASKNAYAPYSDFPVGAALATGNGIFTGCNVENRSYGAGICAERTAIVKAVSSGCRDFKALAVAAPKSPDPVSPCGICRQVISEFCNDDFPVIFGTSEKELIKVSIRELYPFNSLEKLKDL</sequence>
<evidence type="ECO:0000256" key="9">
    <source>
        <dbReference type="ARBA" id="ARBA00032005"/>
    </source>
</evidence>
<accession>A0A9D9HPR1</accession>
<dbReference type="PANTHER" id="PTHR11644">
    <property type="entry name" value="CYTIDINE DEAMINASE"/>
    <property type="match status" value="1"/>
</dbReference>
<evidence type="ECO:0000256" key="13">
    <source>
        <dbReference type="PIRSR" id="PIRSR606262-2"/>
    </source>
</evidence>
<evidence type="ECO:0000256" key="14">
    <source>
        <dbReference type="PIRSR" id="PIRSR606262-3"/>
    </source>
</evidence>
<feature type="active site" description="Proton donor" evidence="12">
    <location>
        <position position="58"/>
    </location>
</feature>
<comment type="similarity">
    <text evidence="3 15">Belongs to the cytidine and deoxycytidylate deaminase family.</text>
</comment>
<reference evidence="17" key="1">
    <citation type="submission" date="2020-10" db="EMBL/GenBank/DDBJ databases">
        <authorList>
            <person name="Gilroy R."/>
        </authorList>
    </citation>
    <scope>NUCLEOTIDE SEQUENCE</scope>
    <source>
        <strain evidence="17">10532</strain>
    </source>
</reference>
<dbReference type="PROSITE" id="PS00903">
    <property type="entry name" value="CYT_DCMP_DEAMINASES_1"/>
    <property type="match status" value="1"/>
</dbReference>
<reference evidence="17" key="2">
    <citation type="journal article" date="2021" name="PeerJ">
        <title>Extensive microbial diversity within the chicken gut microbiome revealed by metagenomics and culture.</title>
        <authorList>
            <person name="Gilroy R."/>
            <person name="Ravi A."/>
            <person name="Getino M."/>
            <person name="Pursley I."/>
            <person name="Horton D.L."/>
            <person name="Alikhan N.F."/>
            <person name="Baker D."/>
            <person name="Gharbi K."/>
            <person name="Hall N."/>
            <person name="Watson M."/>
            <person name="Adriaenssens E.M."/>
            <person name="Foster-Nyarko E."/>
            <person name="Jarju S."/>
            <person name="Secka A."/>
            <person name="Antonio M."/>
            <person name="Oren A."/>
            <person name="Chaudhuri R.R."/>
            <person name="La Ragione R."/>
            <person name="Hildebrand F."/>
            <person name="Pallen M.J."/>
        </authorList>
    </citation>
    <scope>NUCLEOTIDE SEQUENCE</scope>
    <source>
        <strain evidence="17">10532</strain>
    </source>
</reference>
<feature type="domain" description="CMP/dCMP-type deaminase" evidence="16">
    <location>
        <begin position="5"/>
        <end position="132"/>
    </location>
</feature>
<dbReference type="PANTHER" id="PTHR11644:SF2">
    <property type="entry name" value="CYTIDINE DEAMINASE"/>
    <property type="match status" value="1"/>
</dbReference>
<comment type="function">
    <text evidence="2 15">This enzyme scavenges exogenous and endogenous cytidine and 2'-deoxycytidine for UMP synthesis.</text>
</comment>
<proteinExistence type="inferred from homology"/>
<evidence type="ECO:0000256" key="10">
    <source>
        <dbReference type="ARBA" id="ARBA00049252"/>
    </source>
</evidence>
<dbReference type="Pfam" id="PF00383">
    <property type="entry name" value="dCMP_cyt_deam_1"/>
    <property type="match status" value="1"/>
</dbReference>
<dbReference type="Gene3D" id="3.40.140.10">
    <property type="entry name" value="Cytidine Deaminase, domain 2"/>
    <property type="match status" value="1"/>
</dbReference>
<dbReference type="NCBIfam" id="TIGR01354">
    <property type="entry name" value="cyt_deam_tetra"/>
    <property type="match status" value="1"/>
</dbReference>
<dbReference type="SUPFAM" id="SSF53927">
    <property type="entry name" value="Cytidine deaminase-like"/>
    <property type="match status" value="1"/>
</dbReference>
<dbReference type="InterPro" id="IPR016193">
    <property type="entry name" value="Cytidine_deaminase-like"/>
</dbReference>
<evidence type="ECO:0000313" key="17">
    <source>
        <dbReference type="EMBL" id="MBO8458054.1"/>
    </source>
</evidence>
<organism evidence="17 18">
    <name type="scientific">Candidatus Gallitreponema excrementavium</name>
    <dbReference type="NCBI Taxonomy" id="2840840"/>
    <lineage>
        <taxon>Bacteria</taxon>
        <taxon>Pseudomonadati</taxon>
        <taxon>Spirochaetota</taxon>
        <taxon>Spirochaetia</taxon>
        <taxon>Spirochaetales</taxon>
        <taxon>Candidatus Gallitreponema</taxon>
    </lineage>
</organism>
<dbReference type="InterPro" id="IPR016192">
    <property type="entry name" value="APOBEC/CMP_deaminase_Zn-bd"/>
</dbReference>
<protein>
    <recommendedName>
        <fullName evidence="5 15">Cytidine deaminase</fullName>
        <ecNumber evidence="4 15">3.5.4.5</ecNumber>
    </recommendedName>
    <alternativeName>
        <fullName evidence="9 15">Cytidine aminohydrolase</fullName>
    </alternativeName>
</protein>
<evidence type="ECO:0000256" key="11">
    <source>
        <dbReference type="ARBA" id="ARBA00049558"/>
    </source>
</evidence>
<dbReference type="GO" id="GO:0055086">
    <property type="term" value="P:nucleobase-containing small molecule metabolic process"/>
    <property type="evidence" value="ECO:0007669"/>
    <property type="project" value="UniProtKB-ARBA"/>
</dbReference>
<comment type="catalytic activity">
    <reaction evidence="10 15">
        <text>2'-deoxycytidine + H2O + H(+) = 2'-deoxyuridine + NH4(+)</text>
        <dbReference type="Rhea" id="RHEA:13433"/>
        <dbReference type="ChEBI" id="CHEBI:15377"/>
        <dbReference type="ChEBI" id="CHEBI:15378"/>
        <dbReference type="ChEBI" id="CHEBI:15698"/>
        <dbReference type="ChEBI" id="CHEBI:16450"/>
        <dbReference type="ChEBI" id="CHEBI:28938"/>
        <dbReference type="EC" id="3.5.4.5"/>
    </reaction>
</comment>
<feature type="binding site" evidence="13">
    <location>
        <begin position="45"/>
        <end position="51"/>
    </location>
    <ligand>
        <name>substrate</name>
    </ligand>
</feature>
<dbReference type="Proteomes" id="UP000823638">
    <property type="component" value="Unassembled WGS sequence"/>
</dbReference>
<evidence type="ECO:0000256" key="7">
    <source>
        <dbReference type="ARBA" id="ARBA00022801"/>
    </source>
</evidence>
<feature type="binding site" evidence="14">
    <location>
        <position position="56"/>
    </location>
    <ligand>
        <name>Zn(2+)</name>
        <dbReference type="ChEBI" id="CHEBI:29105"/>
        <note>catalytic</note>
    </ligand>
</feature>
<dbReference type="InterPro" id="IPR002125">
    <property type="entry name" value="CMP_dCMP_dom"/>
</dbReference>
<keyword evidence="7 15" id="KW-0378">Hydrolase</keyword>
<dbReference type="CDD" id="cd01283">
    <property type="entry name" value="cytidine_deaminase"/>
    <property type="match status" value="1"/>
</dbReference>
<dbReference type="GO" id="GO:0004126">
    <property type="term" value="F:cytidine deaminase activity"/>
    <property type="evidence" value="ECO:0007669"/>
    <property type="project" value="UniProtKB-UniRule"/>
</dbReference>
<dbReference type="GO" id="GO:0042802">
    <property type="term" value="F:identical protein binding"/>
    <property type="evidence" value="ECO:0007669"/>
    <property type="project" value="UniProtKB-ARBA"/>
</dbReference>
<dbReference type="AlphaFoldDB" id="A0A9D9HPR1"/>
<dbReference type="EC" id="3.5.4.5" evidence="4 15"/>
<dbReference type="InterPro" id="IPR050202">
    <property type="entry name" value="Cyt/Deoxycyt_deaminase"/>
</dbReference>
<evidence type="ECO:0000256" key="1">
    <source>
        <dbReference type="ARBA" id="ARBA00001947"/>
    </source>
</evidence>
<evidence type="ECO:0000256" key="2">
    <source>
        <dbReference type="ARBA" id="ARBA00003949"/>
    </source>
</evidence>
<name>A0A9D9HPR1_9SPIR</name>
<gene>
    <name evidence="17" type="primary">cdd</name>
    <name evidence="17" type="ORF">IAA81_07485</name>
</gene>
<comment type="catalytic activity">
    <reaction evidence="11 15">
        <text>cytidine + H2O + H(+) = uridine + NH4(+)</text>
        <dbReference type="Rhea" id="RHEA:16069"/>
        <dbReference type="ChEBI" id="CHEBI:15377"/>
        <dbReference type="ChEBI" id="CHEBI:15378"/>
        <dbReference type="ChEBI" id="CHEBI:16704"/>
        <dbReference type="ChEBI" id="CHEBI:17562"/>
        <dbReference type="ChEBI" id="CHEBI:28938"/>
        <dbReference type="EC" id="3.5.4.5"/>
    </reaction>
</comment>
<dbReference type="FunFam" id="3.40.140.10:FF:000008">
    <property type="entry name" value="Cytidine deaminase"/>
    <property type="match status" value="1"/>
</dbReference>
<evidence type="ECO:0000256" key="8">
    <source>
        <dbReference type="ARBA" id="ARBA00022833"/>
    </source>
</evidence>
<feature type="binding site" evidence="14">
    <location>
        <position position="90"/>
    </location>
    <ligand>
        <name>Zn(2+)</name>
        <dbReference type="ChEBI" id="CHEBI:29105"/>
        <note>catalytic</note>
    </ligand>
</feature>
<evidence type="ECO:0000256" key="15">
    <source>
        <dbReference type="RuleBase" id="RU364006"/>
    </source>
</evidence>
<evidence type="ECO:0000256" key="4">
    <source>
        <dbReference type="ARBA" id="ARBA00012783"/>
    </source>
</evidence>
<feature type="binding site" evidence="14">
    <location>
        <position position="93"/>
    </location>
    <ligand>
        <name>Zn(2+)</name>
        <dbReference type="ChEBI" id="CHEBI:29105"/>
        <note>catalytic</note>
    </ligand>
</feature>
<keyword evidence="8 14" id="KW-0862">Zinc</keyword>
<dbReference type="InterPro" id="IPR006262">
    <property type="entry name" value="Cyt_deam_tetra"/>
</dbReference>
<dbReference type="NCBIfam" id="NF004064">
    <property type="entry name" value="PRK05578.1"/>
    <property type="match status" value="1"/>
</dbReference>
<dbReference type="GO" id="GO:0008270">
    <property type="term" value="F:zinc ion binding"/>
    <property type="evidence" value="ECO:0007669"/>
    <property type="project" value="UniProtKB-UniRule"/>
</dbReference>
<dbReference type="EMBL" id="JADIMM010000085">
    <property type="protein sequence ID" value="MBO8458054.1"/>
    <property type="molecule type" value="Genomic_DNA"/>
</dbReference>
<dbReference type="PROSITE" id="PS51747">
    <property type="entry name" value="CYT_DCMP_DEAMINASES_2"/>
    <property type="match status" value="1"/>
</dbReference>
<dbReference type="GO" id="GO:0005829">
    <property type="term" value="C:cytosol"/>
    <property type="evidence" value="ECO:0007669"/>
    <property type="project" value="TreeGrafter"/>
</dbReference>
<dbReference type="GO" id="GO:0072527">
    <property type="term" value="P:pyrimidine-containing compound metabolic process"/>
    <property type="evidence" value="ECO:0007669"/>
    <property type="project" value="UniProtKB-ARBA"/>
</dbReference>
<comment type="caution">
    <text evidence="17">The sequence shown here is derived from an EMBL/GenBank/DDBJ whole genome shotgun (WGS) entry which is preliminary data.</text>
</comment>
<evidence type="ECO:0000256" key="6">
    <source>
        <dbReference type="ARBA" id="ARBA00022723"/>
    </source>
</evidence>
<evidence type="ECO:0000256" key="3">
    <source>
        <dbReference type="ARBA" id="ARBA00006576"/>
    </source>
</evidence>
<evidence type="ECO:0000256" key="12">
    <source>
        <dbReference type="PIRSR" id="PIRSR606262-1"/>
    </source>
</evidence>
<evidence type="ECO:0000256" key="5">
    <source>
        <dbReference type="ARBA" id="ARBA00018266"/>
    </source>
</evidence>
<evidence type="ECO:0000259" key="16">
    <source>
        <dbReference type="PROSITE" id="PS51747"/>
    </source>
</evidence>
<comment type="cofactor">
    <cofactor evidence="1 14 15">
        <name>Zn(2+)</name>
        <dbReference type="ChEBI" id="CHEBI:29105"/>
    </cofactor>
</comment>